<dbReference type="InterPro" id="IPR000032">
    <property type="entry name" value="HPr-like"/>
</dbReference>
<dbReference type="Proteomes" id="UP000032737">
    <property type="component" value="Chromosome"/>
</dbReference>
<evidence type="ECO:0000256" key="4">
    <source>
        <dbReference type="ARBA" id="ARBA00022490"/>
    </source>
</evidence>
<evidence type="ECO:0000256" key="2">
    <source>
        <dbReference type="ARBA" id="ARBA00004496"/>
    </source>
</evidence>
<sequence>MERTFKVIAENGIHARPATNLVNLAMRFESDIWLVANDRSVDMKSIMGVMSLGIYKAAKFTVRVKGYDAEEALEAISALLFTENLGIVVNE</sequence>
<dbReference type="GO" id="GO:0009401">
    <property type="term" value="P:phosphoenolpyruvate-dependent sugar phosphotransferase system"/>
    <property type="evidence" value="ECO:0007669"/>
    <property type="project" value="UniProtKB-KW"/>
</dbReference>
<dbReference type="STRING" id="61635.BN85308330"/>
<evidence type="ECO:0000259" key="6">
    <source>
        <dbReference type="PROSITE" id="PS51350"/>
    </source>
</evidence>
<evidence type="ECO:0000256" key="3">
    <source>
        <dbReference type="ARBA" id="ARBA00020422"/>
    </source>
</evidence>
<keyword evidence="4" id="KW-0963">Cytoplasm</keyword>
<comment type="function">
    <text evidence="1">General (non sugar-specific) component of the phosphoenolpyruvate-dependent sugar phosphotransferase system (sugar PTS). This major carbohydrate active-transport system catalyzes the phosphorylation of incoming sugar substrates concomitantly with their translocation across the cell membrane. The phosphoryl group from phosphoenolpyruvate (PEP) is transferred to the phosphoryl carrier protein HPr by enzyme I. Phospho-HPr then transfers it to the PTS EIIA domain.</text>
</comment>
<dbReference type="EMBL" id="FO681348">
    <property type="protein sequence ID" value="CCV65854.1"/>
    <property type="molecule type" value="Genomic_DNA"/>
</dbReference>
<dbReference type="KEGG" id="abra:BN85308330"/>
<dbReference type="PANTHER" id="PTHR33705:SF2">
    <property type="entry name" value="PHOSPHOCARRIER PROTEIN NPR"/>
    <property type="match status" value="1"/>
</dbReference>
<gene>
    <name evidence="7" type="primary">hPr1</name>
    <name evidence="7" type="ORF">BN85308330</name>
</gene>
<dbReference type="AlphaFoldDB" id="U4KT06"/>
<dbReference type="GO" id="GO:0005737">
    <property type="term" value="C:cytoplasm"/>
    <property type="evidence" value="ECO:0007669"/>
    <property type="project" value="UniProtKB-SubCell"/>
</dbReference>
<accession>U4KT06</accession>
<dbReference type="InterPro" id="IPR002114">
    <property type="entry name" value="PTS_HPr_Ser_P_site"/>
</dbReference>
<dbReference type="InterPro" id="IPR050399">
    <property type="entry name" value="HPr"/>
</dbReference>
<dbReference type="PROSITE" id="PS51350">
    <property type="entry name" value="PTS_HPR_DOM"/>
    <property type="match status" value="1"/>
</dbReference>
<name>U4KT06_9MOLU</name>
<dbReference type="PRINTS" id="PR00107">
    <property type="entry name" value="PHOSPHOCPHPR"/>
</dbReference>
<keyword evidence="5" id="KW-0598">Phosphotransferase system</keyword>
<dbReference type="Gene3D" id="3.30.1340.10">
    <property type="entry name" value="HPr-like"/>
    <property type="match status" value="1"/>
</dbReference>
<evidence type="ECO:0000313" key="8">
    <source>
        <dbReference type="Proteomes" id="UP000032737"/>
    </source>
</evidence>
<keyword evidence="8" id="KW-1185">Reference proteome</keyword>
<dbReference type="RefSeq" id="WP_030004716.1">
    <property type="nucleotide sequence ID" value="NC_022549.1"/>
</dbReference>
<comment type="subcellular location">
    <subcellularLocation>
        <location evidence="2">Cytoplasm</location>
    </subcellularLocation>
</comment>
<dbReference type="InterPro" id="IPR035895">
    <property type="entry name" value="HPr-like_sf"/>
</dbReference>
<reference evidence="7 8" key="1">
    <citation type="journal article" date="2013" name="J. Mol. Microbiol. Biotechnol.">
        <title>Analysis of the Complete Genomes of Acholeplasma brassicae , A. palmae and A. laidlawii and Their Comparison to the Obligate Parasites from ' Candidatus Phytoplasma'.</title>
        <authorList>
            <person name="Kube M."/>
            <person name="Siewert C."/>
            <person name="Migdoll A.M."/>
            <person name="Duduk B."/>
            <person name="Holz S."/>
            <person name="Rabus R."/>
            <person name="Seemuller E."/>
            <person name="Mitrovic J."/>
            <person name="Muller I."/>
            <person name="Buttner C."/>
            <person name="Reinhardt R."/>
        </authorList>
    </citation>
    <scope>NUCLEOTIDE SEQUENCE [LARGE SCALE GENOMIC DNA]</scope>
    <source>
        <strain evidence="8">0502</strain>
    </source>
</reference>
<dbReference type="PROSITE" id="PS00589">
    <property type="entry name" value="PTS_HPR_SER"/>
    <property type="match status" value="1"/>
</dbReference>
<organism evidence="7 8">
    <name type="scientific">Acholeplasma brassicae</name>
    <dbReference type="NCBI Taxonomy" id="61635"/>
    <lineage>
        <taxon>Bacteria</taxon>
        <taxon>Bacillati</taxon>
        <taxon>Mycoplasmatota</taxon>
        <taxon>Mollicutes</taxon>
        <taxon>Acholeplasmatales</taxon>
        <taxon>Acholeplasmataceae</taxon>
        <taxon>Acholeplasma</taxon>
    </lineage>
</organism>
<evidence type="ECO:0000313" key="7">
    <source>
        <dbReference type="EMBL" id="CCV65854.1"/>
    </source>
</evidence>
<dbReference type="PANTHER" id="PTHR33705">
    <property type="entry name" value="PHOSPHOCARRIER PROTEIN HPR"/>
    <property type="match status" value="1"/>
</dbReference>
<dbReference type="Pfam" id="PF00381">
    <property type="entry name" value="PTS-HPr"/>
    <property type="match status" value="1"/>
</dbReference>
<dbReference type="NCBIfam" id="TIGR01003">
    <property type="entry name" value="PTS_HPr_family"/>
    <property type="match status" value="1"/>
</dbReference>
<dbReference type="OrthoDB" id="9809047at2"/>
<evidence type="ECO:0000256" key="1">
    <source>
        <dbReference type="ARBA" id="ARBA00003681"/>
    </source>
</evidence>
<feature type="domain" description="HPr" evidence="6">
    <location>
        <begin position="1"/>
        <end position="88"/>
    </location>
</feature>
<protein>
    <recommendedName>
        <fullName evidence="3">Phosphocarrier protein HPr</fullName>
    </recommendedName>
</protein>
<dbReference type="PROSITE" id="PS00369">
    <property type="entry name" value="PTS_HPR_HIS"/>
    <property type="match status" value="1"/>
</dbReference>
<dbReference type="SUPFAM" id="SSF55594">
    <property type="entry name" value="HPr-like"/>
    <property type="match status" value="1"/>
</dbReference>
<evidence type="ECO:0000256" key="5">
    <source>
        <dbReference type="ARBA" id="ARBA00022683"/>
    </source>
</evidence>
<proteinExistence type="predicted"/>
<dbReference type="CDD" id="cd00367">
    <property type="entry name" value="PTS-HPr_like"/>
    <property type="match status" value="1"/>
</dbReference>
<dbReference type="HOGENOM" id="CLU_136230_2_1_14"/>
<dbReference type="InterPro" id="IPR001020">
    <property type="entry name" value="PTS_HPr_His_P_site"/>
</dbReference>